<dbReference type="EMBL" id="PP542043">
    <property type="protein sequence ID" value="XDO02258.1"/>
    <property type="molecule type" value="Genomic_DNA"/>
</dbReference>
<protein>
    <submittedName>
        <fullName evidence="2">Uncharacterized protein</fullName>
    </submittedName>
</protein>
<accession>A0AB39JAQ7</accession>
<feature type="compositionally biased region" description="Polar residues" evidence="1">
    <location>
        <begin position="57"/>
        <end position="70"/>
    </location>
</feature>
<feature type="region of interest" description="Disordered" evidence="1">
    <location>
        <begin position="48"/>
        <end position="70"/>
    </location>
</feature>
<reference evidence="2" key="1">
    <citation type="submission" date="2024-03" db="EMBL/GenBank/DDBJ databases">
        <title>Eukaryotic viruses encode the ribosomal protein eL40.</title>
        <authorList>
            <person name="Thomy J."/>
            <person name="Schvarcz C.R."/>
            <person name="McBeain K.A."/>
            <person name="Edwards K.F."/>
            <person name="Steward G.F."/>
        </authorList>
    </citation>
    <scope>NUCLEOTIDE SEQUENCE</scope>
    <source>
        <strain evidence="2">FloV-SA2</strain>
    </source>
</reference>
<proteinExistence type="predicted"/>
<evidence type="ECO:0000313" key="2">
    <source>
        <dbReference type="EMBL" id="XDO02258.1"/>
    </source>
</evidence>
<organism evidence="2">
    <name type="scientific">Florenciella sp. virus SA2</name>
    <dbReference type="NCBI Taxonomy" id="3240092"/>
    <lineage>
        <taxon>Viruses</taxon>
    </lineage>
</organism>
<name>A0AB39JAQ7_9VIRU</name>
<sequence>MTTSTRDKSIIGTTSINNNNILLGSNVMPMKGQTSSNDNNFSLTRHMYRKAPKENPLNHNNQHNGKNSVYQDNSLYLLKKKAGAVGKKSYSSPLSYNSNLKSDVKSALTRTRSSGYVVPPKVNKIK</sequence>
<gene>
    <name evidence="2" type="ORF">FloV-SA2_00440</name>
</gene>
<evidence type="ECO:0000256" key="1">
    <source>
        <dbReference type="SAM" id="MobiDB-lite"/>
    </source>
</evidence>